<name>A0A0A9GBZ5_ARUDO</name>
<evidence type="ECO:0000313" key="2">
    <source>
        <dbReference type="EMBL" id="JAE20061.1"/>
    </source>
</evidence>
<organism evidence="2">
    <name type="scientific">Arundo donax</name>
    <name type="common">Giant reed</name>
    <name type="synonym">Donax arundinaceus</name>
    <dbReference type="NCBI Taxonomy" id="35708"/>
    <lineage>
        <taxon>Eukaryota</taxon>
        <taxon>Viridiplantae</taxon>
        <taxon>Streptophyta</taxon>
        <taxon>Embryophyta</taxon>
        <taxon>Tracheophyta</taxon>
        <taxon>Spermatophyta</taxon>
        <taxon>Magnoliopsida</taxon>
        <taxon>Liliopsida</taxon>
        <taxon>Poales</taxon>
        <taxon>Poaceae</taxon>
        <taxon>PACMAD clade</taxon>
        <taxon>Arundinoideae</taxon>
        <taxon>Arundineae</taxon>
        <taxon>Arundo</taxon>
    </lineage>
</organism>
<proteinExistence type="predicted"/>
<evidence type="ECO:0000256" key="1">
    <source>
        <dbReference type="SAM" id="Phobius"/>
    </source>
</evidence>
<feature type="transmembrane region" description="Helical" evidence="1">
    <location>
        <begin position="28"/>
        <end position="45"/>
    </location>
</feature>
<protein>
    <submittedName>
        <fullName evidence="2">Uncharacterized protein</fullName>
    </submittedName>
</protein>
<reference evidence="2" key="2">
    <citation type="journal article" date="2015" name="Data Brief">
        <title>Shoot transcriptome of the giant reed, Arundo donax.</title>
        <authorList>
            <person name="Barrero R.A."/>
            <person name="Guerrero F.D."/>
            <person name="Moolhuijzen P."/>
            <person name="Goolsby J.A."/>
            <person name="Tidwell J."/>
            <person name="Bellgard S.E."/>
            <person name="Bellgard M.I."/>
        </authorList>
    </citation>
    <scope>NUCLEOTIDE SEQUENCE</scope>
    <source>
        <tissue evidence="2">Shoot tissue taken approximately 20 cm above the soil surface</tissue>
    </source>
</reference>
<sequence>MTILNSMTTTTTTMITSMRSRRRRSRIGWARFLPFQSILSDMFSYNPYVVF</sequence>
<keyword evidence="1" id="KW-1133">Transmembrane helix</keyword>
<accession>A0A0A9GBZ5</accession>
<keyword evidence="1" id="KW-0472">Membrane</keyword>
<reference evidence="2" key="1">
    <citation type="submission" date="2014-09" db="EMBL/GenBank/DDBJ databases">
        <authorList>
            <person name="Magalhaes I.L.F."/>
            <person name="Oliveira U."/>
            <person name="Santos F.R."/>
            <person name="Vidigal T.H.D.A."/>
            <person name="Brescovit A.D."/>
            <person name="Santos A.J."/>
        </authorList>
    </citation>
    <scope>NUCLEOTIDE SEQUENCE</scope>
    <source>
        <tissue evidence="2">Shoot tissue taken approximately 20 cm above the soil surface</tissue>
    </source>
</reference>
<dbReference type="AlphaFoldDB" id="A0A0A9GBZ5"/>
<keyword evidence="1" id="KW-0812">Transmembrane</keyword>
<dbReference type="EMBL" id="GBRH01177835">
    <property type="protein sequence ID" value="JAE20061.1"/>
    <property type="molecule type" value="Transcribed_RNA"/>
</dbReference>